<dbReference type="PROSITE" id="PS51782">
    <property type="entry name" value="LYSM"/>
    <property type="match status" value="3"/>
</dbReference>
<accession>A0ABS5ZC24</accession>
<dbReference type="SUPFAM" id="SSF53955">
    <property type="entry name" value="Lysozyme-like"/>
    <property type="match status" value="1"/>
</dbReference>
<dbReference type="PANTHER" id="PTHR33734:SF22">
    <property type="entry name" value="MEMBRANE-BOUND LYTIC MUREIN TRANSGLYCOSYLASE D"/>
    <property type="match status" value="1"/>
</dbReference>
<dbReference type="InterPro" id="IPR000189">
    <property type="entry name" value="Transglyc_AS"/>
</dbReference>
<proteinExistence type="inferred from homology"/>
<evidence type="ECO:0000313" key="4">
    <source>
        <dbReference type="Proteomes" id="UP000690515"/>
    </source>
</evidence>
<comment type="caution">
    <text evidence="3">The sequence shown here is derived from an EMBL/GenBank/DDBJ whole genome shotgun (WGS) entry which is preliminary data.</text>
</comment>
<evidence type="ECO:0000256" key="1">
    <source>
        <dbReference type="ARBA" id="ARBA00007734"/>
    </source>
</evidence>
<evidence type="ECO:0000313" key="3">
    <source>
        <dbReference type="EMBL" id="MBU2711608.1"/>
    </source>
</evidence>
<dbReference type="Gene3D" id="1.10.530.10">
    <property type="match status" value="1"/>
</dbReference>
<keyword evidence="4" id="KW-1185">Reference proteome</keyword>
<dbReference type="Gene3D" id="3.10.350.10">
    <property type="entry name" value="LysM domain"/>
    <property type="match status" value="3"/>
</dbReference>
<reference evidence="3 4" key="1">
    <citation type="submission" date="2021-04" db="EMBL/GenBank/DDBJ databases">
        <authorList>
            <person name="Pira H."/>
            <person name="Risdian C."/>
            <person name="Wink J."/>
        </authorList>
    </citation>
    <scope>NUCLEOTIDE SEQUENCE [LARGE SCALE GENOMIC DNA]</scope>
    <source>
        <strain evidence="3 4">WH53</strain>
    </source>
</reference>
<comment type="similarity">
    <text evidence="1">Belongs to the transglycosylase Slt family.</text>
</comment>
<feature type="domain" description="LysM" evidence="2">
    <location>
        <begin position="375"/>
        <end position="418"/>
    </location>
</feature>
<dbReference type="SMART" id="SM00257">
    <property type="entry name" value="LysM"/>
    <property type="match status" value="3"/>
</dbReference>
<gene>
    <name evidence="3" type="ORF">KCG35_11110</name>
</gene>
<dbReference type="SUPFAM" id="SSF54106">
    <property type="entry name" value="LysM domain"/>
    <property type="match status" value="3"/>
</dbReference>
<dbReference type="CDD" id="cd16894">
    <property type="entry name" value="MltD-like"/>
    <property type="match status" value="1"/>
</dbReference>
<dbReference type="PANTHER" id="PTHR33734">
    <property type="entry name" value="LYSM DOMAIN-CONTAINING GPI-ANCHORED PROTEIN 2"/>
    <property type="match status" value="1"/>
</dbReference>
<dbReference type="Pfam" id="PF01464">
    <property type="entry name" value="SLT"/>
    <property type="match status" value="1"/>
</dbReference>
<organism evidence="3 4">
    <name type="scientific">Zooshikella harenae</name>
    <dbReference type="NCBI Taxonomy" id="2827238"/>
    <lineage>
        <taxon>Bacteria</taxon>
        <taxon>Pseudomonadati</taxon>
        <taxon>Pseudomonadota</taxon>
        <taxon>Gammaproteobacteria</taxon>
        <taxon>Oceanospirillales</taxon>
        <taxon>Zooshikellaceae</taxon>
        <taxon>Zooshikella</taxon>
    </lineage>
</organism>
<evidence type="ECO:0000259" key="2">
    <source>
        <dbReference type="PROSITE" id="PS51782"/>
    </source>
</evidence>
<dbReference type="PROSITE" id="PS00922">
    <property type="entry name" value="TRANSGLYCOSYLASE"/>
    <property type="match status" value="1"/>
</dbReference>
<dbReference type="InterPro" id="IPR036779">
    <property type="entry name" value="LysM_dom_sf"/>
</dbReference>
<dbReference type="InterPro" id="IPR018392">
    <property type="entry name" value="LysM"/>
</dbReference>
<dbReference type="InterPro" id="IPR023346">
    <property type="entry name" value="Lysozyme-like_dom_sf"/>
</dbReference>
<dbReference type="EMBL" id="JAGSOY010000022">
    <property type="protein sequence ID" value="MBU2711608.1"/>
    <property type="molecule type" value="Genomic_DNA"/>
</dbReference>
<dbReference type="RefSeq" id="WP_215819765.1">
    <property type="nucleotide sequence ID" value="NZ_JAGSOY010000022.1"/>
</dbReference>
<dbReference type="Proteomes" id="UP000690515">
    <property type="component" value="Unassembled WGS sequence"/>
</dbReference>
<dbReference type="InterPro" id="IPR008258">
    <property type="entry name" value="Transglycosylase_SLT_dom_1"/>
</dbReference>
<name>A0ABS5ZC24_9GAMM</name>
<feature type="domain" description="LysM" evidence="2">
    <location>
        <begin position="450"/>
        <end position="494"/>
    </location>
</feature>
<dbReference type="CDD" id="cd00118">
    <property type="entry name" value="LysM"/>
    <property type="match status" value="3"/>
</dbReference>
<feature type="domain" description="LysM" evidence="2">
    <location>
        <begin position="516"/>
        <end position="559"/>
    </location>
</feature>
<dbReference type="Pfam" id="PF01476">
    <property type="entry name" value="LysM"/>
    <property type="match status" value="3"/>
</dbReference>
<sequence>MLHNPGHMMLYYQNDSFGGRKAYRLLLCCLGLTGTVLLSGCQTSKPLTSNQTPDPDTPQSVFSWFHQEPATQSLSAEAAARADQETLKQSTTASSNTTQFNNVWLRLSQQFSLPYPIDHPRIQREIAWFKKHPKYIQRVNQRAEPYLFYIAELVEQRGLPTELALLPVIESAYDPFAYSPGRASGLWQFIPSTGKYFGLKQNWWYDGRRDVVASTNAALDYLSKLYTHLGDWELALASYNAGEGTILKAMRRNKASGKPQDYWSLDLPRETEQYVPRLLALAHILANTDRYGIKMPSVANKPFFQKIKTQGQIDLALAADMAALPLDTLYQLNPGFNQWATDPNGPHYLLLPITQAKQFQHALQKLPPKKRMQWQRYKVRRGDSLIAIANRFQTRTKVIQQANKLSSHRIRIGQTLLIPQASQLLSQYTKTRAQRRRGKQARVAAQGKSVYYKVKRGDSFWHIARQYDVSVRALSRWNNLSPRDTLKPGQRLVVQLNKAPSSAHTPNQQRKVKRKVNYKVRKGDSLYRIASRFNVRVGDIQDWNQLQHTNLKPGQALTLFVNVTGT</sequence>
<protein>
    <submittedName>
        <fullName evidence="3">LysM peptidoglycan-binding domain-containing protein</fullName>
    </submittedName>
</protein>